<dbReference type="Proteomes" id="UP000002059">
    <property type="component" value="Partially assembled WGS sequence"/>
</dbReference>
<dbReference type="eggNOG" id="ENOG502SDT6">
    <property type="taxonomic scope" value="Eukaryota"/>
</dbReference>
<dbReference type="VEuPathDB" id="FungiDB:PAAG_07860"/>
<feature type="region of interest" description="Disordered" evidence="1">
    <location>
        <begin position="338"/>
        <end position="368"/>
    </location>
</feature>
<proteinExistence type="predicted"/>
<dbReference type="OMA" id="WRAILTI"/>
<dbReference type="AlphaFoldDB" id="C1HAZ6"/>
<accession>C1HAZ6</accession>
<reference evidence="2 3" key="1">
    <citation type="journal article" date="2011" name="PLoS Genet.">
        <title>Comparative genomic analysis of human fungal pathogens causing paracoccidioidomycosis.</title>
        <authorList>
            <person name="Desjardins C.A."/>
            <person name="Champion M.D."/>
            <person name="Holder J.W."/>
            <person name="Muszewska A."/>
            <person name="Goldberg J."/>
            <person name="Bailao A.M."/>
            <person name="Brigido M.M."/>
            <person name="Ferreira M.E."/>
            <person name="Garcia A.M."/>
            <person name="Grynberg M."/>
            <person name="Gujja S."/>
            <person name="Heiman D.I."/>
            <person name="Henn M.R."/>
            <person name="Kodira C.D."/>
            <person name="Leon-Narvaez H."/>
            <person name="Longo L.V."/>
            <person name="Ma L.J."/>
            <person name="Malavazi I."/>
            <person name="Matsuo A.L."/>
            <person name="Morais F.V."/>
            <person name="Pereira M."/>
            <person name="Rodriguez-Brito S."/>
            <person name="Sakthikumar S."/>
            <person name="Salem-Izacc S.M."/>
            <person name="Sykes S.M."/>
            <person name="Teixeira M.M."/>
            <person name="Vallejo M.C."/>
            <person name="Walter M.E."/>
            <person name="Yandava C."/>
            <person name="Young S."/>
            <person name="Zeng Q."/>
            <person name="Zucker J."/>
            <person name="Felipe M.S."/>
            <person name="Goldman G.H."/>
            <person name="Haas B.J."/>
            <person name="McEwen J.G."/>
            <person name="Nino-Vega G."/>
            <person name="Puccia R."/>
            <person name="San-Blas G."/>
            <person name="Soares C.M."/>
            <person name="Birren B.W."/>
            <person name="Cuomo C.A."/>
        </authorList>
    </citation>
    <scope>NUCLEOTIDE SEQUENCE [LARGE SCALE GENOMIC DNA]</scope>
    <source>
        <strain evidence="3">ATCC MYA-826 / Pb01</strain>
    </source>
</reference>
<gene>
    <name evidence="2" type="ORF">PAAG_07860</name>
</gene>
<keyword evidence="3" id="KW-1185">Reference proteome</keyword>
<dbReference type="KEGG" id="pbl:PAAG_07860"/>
<dbReference type="GeneID" id="9093371"/>
<dbReference type="OrthoDB" id="5273928at2759"/>
<dbReference type="RefSeq" id="XP_002790171.1">
    <property type="nucleotide sequence ID" value="XM_002790125.1"/>
</dbReference>
<dbReference type="HOGENOM" id="CLU_051524_0_0_1"/>
<evidence type="ECO:0000313" key="2">
    <source>
        <dbReference type="EMBL" id="EEH37442.1"/>
    </source>
</evidence>
<protein>
    <submittedName>
        <fullName evidence="2">CBS domain-containing protein</fullName>
    </submittedName>
</protein>
<organism evidence="2 3">
    <name type="scientific">Paracoccidioides lutzii (strain ATCC MYA-826 / Pb01)</name>
    <name type="common">Paracoccidioides brasiliensis</name>
    <dbReference type="NCBI Taxonomy" id="502779"/>
    <lineage>
        <taxon>Eukaryota</taxon>
        <taxon>Fungi</taxon>
        <taxon>Dikarya</taxon>
        <taxon>Ascomycota</taxon>
        <taxon>Pezizomycotina</taxon>
        <taxon>Eurotiomycetes</taxon>
        <taxon>Eurotiomycetidae</taxon>
        <taxon>Onygenales</taxon>
        <taxon>Ajellomycetaceae</taxon>
        <taxon>Paracoccidioides</taxon>
    </lineage>
</organism>
<evidence type="ECO:0000256" key="1">
    <source>
        <dbReference type="SAM" id="MobiDB-lite"/>
    </source>
</evidence>
<name>C1HAZ6_PARBA</name>
<evidence type="ECO:0000313" key="3">
    <source>
        <dbReference type="Proteomes" id="UP000002059"/>
    </source>
</evidence>
<dbReference type="EMBL" id="KN294018">
    <property type="protein sequence ID" value="EEH37442.1"/>
    <property type="molecule type" value="Genomic_DNA"/>
</dbReference>
<sequence length="406" mass="45979">MAKKGFDWASGQVYTDSVIPSFIYPSDAAGPSWSHESPYLPPGWEEGSPCGANTLKHMAMRKTLMDQRPLTAGHFADCPWELAKYLWDCLGRCRRRTMHMWKIFTTAYPNEFSKMEPHYSLKTSTKKMPLLAYYQLINSPSLSWGTVLSISTDYADLHDLVEISKIINLVALDVTAPLFVKPSANEGNDMPIAMLTDRLIRSWSELALKNEAFQNLRVLMLRLQPDVTVRVFSYLDQFPSLEVLIAVGCPQLADESARGVGERHGWLTRRVNVTNKTVDECFRSYITSANGVDDSEMFEICSLPVLEFSLGAPDVKEYKKTHKSVWFHRQIRNSCAALSSGKRTTAPGDDNTATNVKRQRSKPVPKTQRNVDMAGLLAEFQRYFSKFPSMTLLIRLPCACRLTRDR</sequence>